<dbReference type="EMBL" id="BK014847">
    <property type="protein sequence ID" value="DAD78591.1"/>
    <property type="molecule type" value="Genomic_DNA"/>
</dbReference>
<organism evidence="1">
    <name type="scientific">Myoviridae sp. ctA1z6</name>
    <dbReference type="NCBI Taxonomy" id="2826627"/>
    <lineage>
        <taxon>Viruses</taxon>
        <taxon>Duplodnaviria</taxon>
        <taxon>Heunggongvirae</taxon>
        <taxon>Uroviricota</taxon>
        <taxon>Caudoviricetes</taxon>
    </lineage>
</organism>
<name>A0A8S5M932_9CAUD</name>
<evidence type="ECO:0000313" key="1">
    <source>
        <dbReference type="EMBL" id="DAD78591.1"/>
    </source>
</evidence>
<proteinExistence type="predicted"/>
<accession>A0A8S5M932</accession>
<sequence length="89" mass="9445">MKRAVVLLGVSIALCSGCGQRQAAPLILNLPDCPVPVTPALPELDAAESLESPANIARLMERDDKIRAYIDGLKAALCCYQARGKHGSE</sequence>
<protein>
    <submittedName>
        <fullName evidence="1">Uncharacterized protein</fullName>
    </submittedName>
</protein>
<reference evidence="1" key="1">
    <citation type="journal article" date="2021" name="Proc. Natl. Acad. Sci. U.S.A.">
        <title>A Catalog of Tens of Thousands of Viruses from Human Metagenomes Reveals Hidden Associations with Chronic Diseases.</title>
        <authorList>
            <person name="Tisza M.J."/>
            <person name="Buck C.B."/>
        </authorList>
    </citation>
    <scope>NUCLEOTIDE SEQUENCE</scope>
    <source>
        <strain evidence="1">CtA1z6</strain>
    </source>
</reference>